<dbReference type="EMBL" id="CP000828">
    <property type="protein sequence ID" value="ABW30250.1"/>
    <property type="molecule type" value="Genomic_DNA"/>
</dbReference>
<sequence length="282" mass="30734">MNNVRNNLGWLNWKTGLGLFIALMGASTFQILGPTQIGVYKFLGKVQKGSMAQSGLNFKCPLLCGIDVYDANIQEEQFPAAAATKDLQDLTAELTVFYTVDPGPLTTTRTRIGTMPQVTAKVRSLTQEAFKASSAQYTAEEAITKREQLRKAFDEGMTKRLSSFGINFEGSAIENLSFSPKFNEAVEAKQIAEQQAKQAIFDAKKAEAQAQAEINRAKGKAEAQRLLAETLKSQGGKLVLQKEAIAAWREGGAQMPKVLVMDGKGNNSVPFLFNLGDVDSQQ</sequence>
<dbReference type="RefSeq" id="WP_012165502.1">
    <property type="nucleotide sequence ID" value="NC_009925.1"/>
</dbReference>
<dbReference type="OrthoDB" id="581469at2"/>
<dbReference type="STRING" id="329726.AM1_5290"/>
<dbReference type="PANTHER" id="PTHR23222">
    <property type="entry name" value="PROHIBITIN"/>
    <property type="match status" value="1"/>
</dbReference>
<dbReference type="CDD" id="cd03401">
    <property type="entry name" value="SPFH_prohibitin"/>
    <property type="match status" value="1"/>
</dbReference>
<dbReference type="KEGG" id="amr:AM1_5290"/>
<dbReference type="Pfam" id="PF01145">
    <property type="entry name" value="Band_7"/>
    <property type="match status" value="1"/>
</dbReference>
<protein>
    <submittedName>
        <fullName evidence="3">Prohibitin protein, putative</fullName>
    </submittedName>
</protein>
<feature type="transmembrane region" description="Helical" evidence="1">
    <location>
        <begin position="20"/>
        <end position="43"/>
    </location>
</feature>
<dbReference type="eggNOG" id="COG0330">
    <property type="taxonomic scope" value="Bacteria"/>
</dbReference>
<evidence type="ECO:0000259" key="2">
    <source>
        <dbReference type="SMART" id="SM00244"/>
    </source>
</evidence>
<dbReference type="Proteomes" id="UP000000268">
    <property type="component" value="Chromosome"/>
</dbReference>
<dbReference type="SMART" id="SM00244">
    <property type="entry name" value="PHB"/>
    <property type="match status" value="1"/>
</dbReference>
<proteinExistence type="predicted"/>
<dbReference type="AlphaFoldDB" id="B0CAP9"/>
<dbReference type="PRINTS" id="PR00679">
    <property type="entry name" value="PROHIBITIN"/>
</dbReference>
<dbReference type="InterPro" id="IPR000163">
    <property type="entry name" value="Prohibitin"/>
</dbReference>
<dbReference type="PANTHER" id="PTHR23222:SF0">
    <property type="entry name" value="PROHIBITIN 1"/>
    <property type="match status" value="1"/>
</dbReference>
<dbReference type="HOGENOM" id="CLU_047969_1_2_3"/>
<dbReference type="InterPro" id="IPR036013">
    <property type="entry name" value="Band_7/SPFH_dom_sf"/>
</dbReference>
<dbReference type="Gene3D" id="3.30.479.30">
    <property type="entry name" value="Band 7 domain"/>
    <property type="match status" value="1"/>
</dbReference>
<keyword evidence="4" id="KW-1185">Reference proteome</keyword>
<name>B0CAP9_ACAM1</name>
<dbReference type="SUPFAM" id="SSF117892">
    <property type="entry name" value="Band 7/SPFH domain"/>
    <property type="match status" value="1"/>
</dbReference>
<organism evidence="3 4">
    <name type="scientific">Acaryochloris marina (strain MBIC 11017)</name>
    <dbReference type="NCBI Taxonomy" id="329726"/>
    <lineage>
        <taxon>Bacteria</taxon>
        <taxon>Bacillati</taxon>
        <taxon>Cyanobacteriota</taxon>
        <taxon>Cyanophyceae</taxon>
        <taxon>Acaryochloridales</taxon>
        <taxon>Acaryochloridaceae</taxon>
        <taxon>Acaryochloris</taxon>
    </lineage>
</organism>
<gene>
    <name evidence="3" type="ordered locus">AM1_5290</name>
</gene>
<keyword evidence="1" id="KW-0472">Membrane</keyword>
<reference evidence="3 4" key="1">
    <citation type="journal article" date="2008" name="Proc. Natl. Acad. Sci. U.S.A.">
        <title>Niche adaptation and genome expansion in the chlorophyll d-producing cyanobacterium Acaryochloris marina.</title>
        <authorList>
            <person name="Swingley W.D."/>
            <person name="Chen M."/>
            <person name="Cheung P.C."/>
            <person name="Conrad A.L."/>
            <person name="Dejesa L.C."/>
            <person name="Hao J."/>
            <person name="Honchak B.M."/>
            <person name="Karbach L.E."/>
            <person name="Kurdoglu A."/>
            <person name="Lahiri S."/>
            <person name="Mastrian S.D."/>
            <person name="Miyashita H."/>
            <person name="Page L."/>
            <person name="Ramakrishna P."/>
            <person name="Satoh S."/>
            <person name="Sattley W.M."/>
            <person name="Shimada Y."/>
            <person name="Taylor H.L."/>
            <person name="Tomo T."/>
            <person name="Tsuchiya T."/>
            <person name="Wang Z.T."/>
            <person name="Raymond J."/>
            <person name="Mimuro M."/>
            <person name="Blankenship R.E."/>
            <person name="Touchman J.W."/>
        </authorList>
    </citation>
    <scope>NUCLEOTIDE SEQUENCE [LARGE SCALE GENOMIC DNA]</scope>
    <source>
        <strain evidence="4">MBIC 11017</strain>
    </source>
</reference>
<evidence type="ECO:0000313" key="4">
    <source>
        <dbReference type="Proteomes" id="UP000000268"/>
    </source>
</evidence>
<accession>B0CAP9</accession>
<evidence type="ECO:0000256" key="1">
    <source>
        <dbReference type="SAM" id="Phobius"/>
    </source>
</evidence>
<keyword evidence="1" id="KW-0812">Transmembrane</keyword>
<dbReference type="GO" id="GO:0016020">
    <property type="term" value="C:membrane"/>
    <property type="evidence" value="ECO:0007669"/>
    <property type="project" value="InterPro"/>
</dbReference>
<keyword evidence="1" id="KW-1133">Transmembrane helix</keyword>
<feature type="domain" description="Band 7" evidence="2">
    <location>
        <begin position="27"/>
        <end position="190"/>
    </location>
</feature>
<evidence type="ECO:0000313" key="3">
    <source>
        <dbReference type="EMBL" id="ABW30250.1"/>
    </source>
</evidence>
<dbReference type="InterPro" id="IPR001107">
    <property type="entry name" value="Band_7"/>
</dbReference>